<dbReference type="SUPFAM" id="SSF53335">
    <property type="entry name" value="S-adenosyl-L-methionine-dependent methyltransferases"/>
    <property type="match status" value="1"/>
</dbReference>
<gene>
    <name evidence="5" type="ORF">LLUT_LOCUS4937</name>
</gene>
<keyword evidence="1" id="KW-0489">Methyltransferase</keyword>
<proteinExistence type="predicted"/>
<dbReference type="Pfam" id="PF00891">
    <property type="entry name" value="Methyltransf_2"/>
    <property type="match status" value="1"/>
</dbReference>
<evidence type="ECO:0000256" key="2">
    <source>
        <dbReference type="ARBA" id="ARBA00022679"/>
    </source>
</evidence>
<dbReference type="PANTHER" id="PTHR11746">
    <property type="entry name" value="O-METHYLTRANSFERASE"/>
    <property type="match status" value="1"/>
</dbReference>
<dbReference type="GO" id="GO:0032259">
    <property type="term" value="P:methylation"/>
    <property type="evidence" value="ECO:0007669"/>
    <property type="project" value="UniProtKB-KW"/>
</dbReference>
<dbReference type="Gene3D" id="3.40.50.150">
    <property type="entry name" value="Vaccinia Virus protein VP39"/>
    <property type="match status" value="1"/>
</dbReference>
<keyword evidence="2" id="KW-0808">Transferase</keyword>
<name>A0AAV1W3X2_LUPLU</name>
<evidence type="ECO:0000259" key="4">
    <source>
        <dbReference type="Pfam" id="PF00891"/>
    </source>
</evidence>
<dbReference type="EMBL" id="CAXHTB010000003">
    <property type="protein sequence ID" value="CAL0303877.1"/>
    <property type="molecule type" value="Genomic_DNA"/>
</dbReference>
<dbReference type="Gene3D" id="1.10.10.10">
    <property type="entry name" value="Winged helix-like DNA-binding domain superfamily/Winged helix DNA-binding domain"/>
    <property type="match status" value="1"/>
</dbReference>
<comment type="caution">
    <text evidence="5">The sequence shown here is derived from an EMBL/GenBank/DDBJ whole genome shotgun (WGS) entry which is preliminary data.</text>
</comment>
<organism evidence="5 6">
    <name type="scientific">Lupinus luteus</name>
    <name type="common">European yellow lupine</name>
    <dbReference type="NCBI Taxonomy" id="3873"/>
    <lineage>
        <taxon>Eukaryota</taxon>
        <taxon>Viridiplantae</taxon>
        <taxon>Streptophyta</taxon>
        <taxon>Embryophyta</taxon>
        <taxon>Tracheophyta</taxon>
        <taxon>Spermatophyta</taxon>
        <taxon>Magnoliopsida</taxon>
        <taxon>eudicotyledons</taxon>
        <taxon>Gunneridae</taxon>
        <taxon>Pentapetalae</taxon>
        <taxon>rosids</taxon>
        <taxon>fabids</taxon>
        <taxon>Fabales</taxon>
        <taxon>Fabaceae</taxon>
        <taxon>Papilionoideae</taxon>
        <taxon>50 kb inversion clade</taxon>
        <taxon>genistoids sensu lato</taxon>
        <taxon>core genistoids</taxon>
        <taxon>Genisteae</taxon>
        <taxon>Lupinus</taxon>
    </lineage>
</organism>
<sequence>MRFLTHNGFFAKTKIPFQNGKEGEEEAYILTPPSKLLIRSEPICLAPYAMGVLASSYIEWWHHSKKWITEDNELSLKESVTGKSIWEYLNEDTDTLIRFQESMAADSHIFQVALKECKHVFECLGSLVDVGGGTGDTTRFIHEAFPHIKCIVFDQPQVVANCLGTQNLTFVGGDMFESIPSGDAILLKVCL</sequence>
<dbReference type="InterPro" id="IPR029063">
    <property type="entry name" value="SAM-dependent_MTases_sf"/>
</dbReference>
<keyword evidence="6" id="KW-1185">Reference proteome</keyword>
<dbReference type="GO" id="GO:0008171">
    <property type="term" value="F:O-methyltransferase activity"/>
    <property type="evidence" value="ECO:0007669"/>
    <property type="project" value="InterPro"/>
</dbReference>
<dbReference type="Proteomes" id="UP001497480">
    <property type="component" value="Unassembled WGS sequence"/>
</dbReference>
<accession>A0AAV1W3X2</accession>
<dbReference type="InterPro" id="IPR016461">
    <property type="entry name" value="COMT-like"/>
</dbReference>
<evidence type="ECO:0000313" key="5">
    <source>
        <dbReference type="EMBL" id="CAL0303877.1"/>
    </source>
</evidence>
<dbReference type="InterPro" id="IPR001077">
    <property type="entry name" value="COMT_C"/>
</dbReference>
<evidence type="ECO:0000313" key="6">
    <source>
        <dbReference type="Proteomes" id="UP001497480"/>
    </source>
</evidence>
<dbReference type="AlphaFoldDB" id="A0AAV1W3X2"/>
<reference evidence="5 6" key="1">
    <citation type="submission" date="2024-03" db="EMBL/GenBank/DDBJ databases">
        <authorList>
            <person name="Martinez-Hernandez J."/>
        </authorList>
    </citation>
    <scope>NUCLEOTIDE SEQUENCE [LARGE SCALE GENOMIC DNA]</scope>
</reference>
<dbReference type="InterPro" id="IPR036388">
    <property type="entry name" value="WH-like_DNA-bd_sf"/>
</dbReference>
<evidence type="ECO:0000256" key="1">
    <source>
        <dbReference type="ARBA" id="ARBA00022603"/>
    </source>
</evidence>
<evidence type="ECO:0000256" key="3">
    <source>
        <dbReference type="ARBA" id="ARBA00022691"/>
    </source>
</evidence>
<protein>
    <recommendedName>
        <fullName evidence="4">O-methyltransferase C-terminal domain-containing protein</fullName>
    </recommendedName>
</protein>
<dbReference type="PROSITE" id="PS51683">
    <property type="entry name" value="SAM_OMT_II"/>
    <property type="match status" value="1"/>
</dbReference>
<keyword evidence="3" id="KW-0949">S-adenosyl-L-methionine</keyword>
<feature type="domain" description="O-methyltransferase C-terminal" evidence="4">
    <location>
        <begin position="61"/>
        <end position="190"/>
    </location>
</feature>